<feature type="compositionally biased region" description="Acidic residues" evidence="1">
    <location>
        <begin position="432"/>
        <end position="442"/>
    </location>
</feature>
<feature type="compositionally biased region" description="Acidic residues" evidence="1">
    <location>
        <begin position="460"/>
        <end position="472"/>
    </location>
</feature>
<accession>A0A6C0DTF3</accession>
<protein>
    <submittedName>
        <fullName evidence="2">Uncharacterized protein</fullName>
    </submittedName>
</protein>
<organism evidence="2">
    <name type="scientific">viral metagenome</name>
    <dbReference type="NCBI Taxonomy" id="1070528"/>
    <lineage>
        <taxon>unclassified sequences</taxon>
        <taxon>metagenomes</taxon>
        <taxon>organismal metagenomes</taxon>
    </lineage>
</organism>
<sequence>METFFYISQKIMNPNMEPYIYTTDFVKRMDFMSDLRIFSTENKDESKDYFLQNFFYYYVIFDIRKNGKFVLLKSIIENIFCSDEFKEKIINLFCSIQKINNGFSRLAYIYKNKKAPIKISTDMFLNPIKKTDKNVICIFDSKNSCKYLFTINDLMQIIKKSLTNSPNFFSDPSECKNPYTNIPFNKSTLYNIYFFIRYKNYIMPELIQNFFMANFDLENFRKENLYIIREYAINDYVDNLEHSEAKDYIYTMIKTYYKKKINISDDFPKNKLYEIMKPYLHYYFIATYSLCFEKRHEYFHKLCYKIRRFFKFNPKFGRKFIKFEKCVPPGTIDNPFNKNVCKKKVIIFNDAHVNFYEKENDTFLTSHVKNEADYYDERDDDNDDIINNNEVDDDSSSNESSNETPILDDDGDDDGDDHDNETFPNFNLQSDVENEDDEQDEDLINRTQSVIDRIINASNQEDDEENDNDSVS</sequence>
<feature type="region of interest" description="Disordered" evidence="1">
    <location>
        <begin position="375"/>
        <end position="472"/>
    </location>
</feature>
<evidence type="ECO:0000313" key="2">
    <source>
        <dbReference type="EMBL" id="QHT19650.1"/>
    </source>
</evidence>
<proteinExistence type="predicted"/>
<dbReference type="EMBL" id="MN739668">
    <property type="protein sequence ID" value="QHT19650.1"/>
    <property type="molecule type" value="Genomic_DNA"/>
</dbReference>
<evidence type="ECO:0000256" key="1">
    <source>
        <dbReference type="SAM" id="MobiDB-lite"/>
    </source>
</evidence>
<feature type="compositionally biased region" description="Acidic residues" evidence="1">
    <location>
        <begin position="406"/>
        <end position="419"/>
    </location>
</feature>
<dbReference type="AlphaFoldDB" id="A0A6C0DTF3"/>
<feature type="compositionally biased region" description="Acidic residues" evidence="1">
    <location>
        <begin position="375"/>
        <end position="396"/>
    </location>
</feature>
<reference evidence="2" key="1">
    <citation type="journal article" date="2020" name="Nature">
        <title>Giant virus diversity and host interactions through global metagenomics.</title>
        <authorList>
            <person name="Schulz F."/>
            <person name="Roux S."/>
            <person name="Paez-Espino D."/>
            <person name="Jungbluth S."/>
            <person name="Walsh D.A."/>
            <person name="Denef V.J."/>
            <person name="McMahon K.D."/>
            <person name="Konstantinidis K.T."/>
            <person name="Eloe-Fadrosh E.A."/>
            <person name="Kyrpides N.C."/>
            <person name="Woyke T."/>
        </authorList>
    </citation>
    <scope>NUCLEOTIDE SEQUENCE</scope>
    <source>
        <strain evidence="2">GVMAG-M-3300023174-5</strain>
    </source>
</reference>
<name>A0A6C0DTF3_9ZZZZ</name>